<keyword evidence="4" id="KW-1133">Transmembrane helix</keyword>
<dbReference type="GO" id="GO:0022857">
    <property type="term" value="F:transmembrane transporter activity"/>
    <property type="evidence" value="ECO:0007669"/>
    <property type="project" value="InterPro"/>
</dbReference>
<evidence type="ECO:0000256" key="1">
    <source>
        <dbReference type="ARBA" id="ARBA00004141"/>
    </source>
</evidence>
<dbReference type="AlphaFoldDB" id="N4W207"/>
<evidence type="ECO:0000256" key="4">
    <source>
        <dbReference type="ARBA" id="ARBA00022989"/>
    </source>
</evidence>
<evidence type="ECO:0000259" key="6">
    <source>
        <dbReference type="PROSITE" id="PS50850"/>
    </source>
</evidence>
<dbReference type="PROSITE" id="PS50850">
    <property type="entry name" value="MFS"/>
    <property type="match status" value="1"/>
</dbReference>
<organism evidence="7 8">
    <name type="scientific">Colletotrichum orbiculare (strain 104-T / ATCC 96160 / CBS 514.97 / LARS 414 / MAFF 240422)</name>
    <name type="common">Cucumber anthracnose fungus</name>
    <name type="synonym">Colletotrichum lagenarium</name>
    <dbReference type="NCBI Taxonomy" id="1213857"/>
    <lineage>
        <taxon>Eukaryota</taxon>
        <taxon>Fungi</taxon>
        <taxon>Dikarya</taxon>
        <taxon>Ascomycota</taxon>
        <taxon>Pezizomycotina</taxon>
        <taxon>Sordariomycetes</taxon>
        <taxon>Hypocreomycetidae</taxon>
        <taxon>Glomerellales</taxon>
        <taxon>Glomerellaceae</taxon>
        <taxon>Colletotrichum</taxon>
        <taxon>Colletotrichum orbiculare species complex</taxon>
    </lineage>
</organism>
<dbReference type="SUPFAM" id="SSF103473">
    <property type="entry name" value="MFS general substrate transporter"/>
    <property type="match status" value="1"/>
</dbReference>
<dbReference type="Proteomes" id="UP000014480">
    <property type="component" value="Unassembled WGS sequence"/>
</dbReference>
<sequence>MFSLRDRGLYLAITSIIWAIGSSIGPVLGGLFTTRLDWRWSFWINLPIGGVVFAVLFCFLDLPSPNTTTSPTSSRRGGPLAASPNTLRSFQIALDDPVALPGQINATISPESF</sequence>
<evidence type="ECO:0000313" key="8">
    <source>
        <dbReference type="Proteomes" id="UP000014480"/>
    </source>
</evidence>
<keyword evidence="3" id="KW-0812">Transmembrane</keyword>
<keyword evidence="8" id="KW-1185">Reference proteome</keyword>
<evidence type="ECO:0000256" key="2">
    <source>
        <dbReference type="ARBA" id="ARBA00007520"/>
    </source>
</evidence>
<comment type="caution">
    <text evidence="7">The sequence shown here is derived from an EMBL/GenBank/DDBJ whole genome shotgun (WGS) entry which is preliminary data.</text>
</comment>
<evidence type="ECO:0000313" key="7">
    <source>
        <dbReference type="EMBL" id="TDZ16100.1"/>
    </source>
</evidence>
<dbReference type="HOGENOM" id="CLU_2133353_0_0_1"/>
<gene>
    <name evidence="7" type="primary">dotC-2</name>
    <name evidence="7" type="ORF">Cob_v010960</name>
</gene>
<dbReference type="eggNOG" id="KOG0254">
    <property type="taxonomic scope" value="Eukaryota"/>
</dbReference>
<evidence type="ECO:0000256" key="3">
    <source>
        <dbReference type="ARBA" id="ARBA00022692"/>
    </source>
</evidence>
<comment type="similarity">
    <text evidence="2">Belongs to the major facilitator superfamily. TCR/Tet family.</text>
</comment>
<accession>N4W207</accession>
<dbReference type="PANTHER" id="PTHR23501">
    <property type="entry name" value="MAJOR FACILITATOR SUPERFAMILY"/>
    <property type="match status" value="1"/>
</dbReference>
<dbReference type="GO" id="GO:0005886">
    <property type="term" value="C:plasma membrane"/>
    <property type="evidence" value="ECO:0007669"/>
    <property type="project" value="TreeGrafter"/>
</dbReference>
<dbReference type="STRING" id="1213857.N4W207"/>
<evidence type="ECO:0000256" key="5">
    <source>
        <dbReference type="ARBA" id="ARBA00023136"/>
    </source>
</evidence>
<dbReference type="Gene3D" id="1.20.1250.20">
    <property type="entry name" value="MFS general substrate transporter like domains"/>
    <property type="match status" value="1"/>
</dbReference>
<protein>
    <submittedName>
        <fullName evidence="7">Efflux pump dotC</fullName>
    </submittedName>
</protein>
<dbReference type="OrthoDB" id="10021397at2759"/>
<dbReference type="EMBL" id="AMCV02000037">
    <property type="protein sequence ID" value="TDZ16100.1"/>
    <property type="molecule type" value="Genomic_DNA"/>
</dbReference>
<proteinExistence type="inferred from homology"/>
<dbReference type="InterPro" id="IPR020846">
    <property type="entry name" value="MFS_dom"/>
</dbReference>
<reference evidence="8" key="2">
    <citation type="journal article" date="2019" name="Mol. Plant Microbe Interact.">
        <title>Genome sequence resources for four phytopathogenic fungi from the Colletotrichum orbiculare species complex.</title>
        <authorList>
            <person name="Gan P."/>
            <person name="Tsushima A."/>
            <person name="Narusaka M."/>
            <person name="Narusaka Y."/>
            <person name="Takano Y."/>
            <person name="Kubo Y."/>
            <person name="Shirasu K."/>
        </authorList>
    </citation>
    <scope>GENOME REANNOTATION</scope>
    <source>
        <strain evidence="8">104-T / ATCC 96160 / CBS 514.97 / LARS 414 / MAFF 240422</strain>
    </source>
</reference>
<dbReference type="InterPro" id="IPR011701">
    <property type="entry name" value="MFS"/>
</dbReference>
<name>N4W207_COLOR</name>
<feature type="domain" description="Major facilitator superfamily (MFS) profile" evidence="6">
    <location>
        <begin position="1"/>
        <end position="113"/>
    </location>
</feature>
<keyword evidence="5" id="KW-0472">Membrane</keyword>
<reference evidence="8" key="1">
    <citation type="journal article" date="2013" name="New Phytol.">
        <title>Comparative genomic and transcriptomic analyses reveal the hemibiotrophic stage shift of Colletotrichum fungi.</title>
        <authorList>
            <person name="Gan P."/>
            <person name="Ikeda K."/>
            <person name="Irieda H."/>
            <person name="Narusaka M."/>
            <person name="O'Connell R.J."/>
            <person name="Narusaka Y."/>
            <person name="Takano Y."/>
            <person name="Kubo Y."/>
            <person name="Shirasu K."/>
        </authorList>
    </citation>
    <scope>NUCLEOTIDE SEQUENCE [LARGE SCALE GENOMIC DNA]</scope>
    <source>
        <strain evidence="8">104-T / ATCC 96160 / CBS 514.97 / LARS 414 / MAFF 240422</strain>
    </source>
</reference>
<dbReference type="InterPro" id="IPR036259">
    <property type="entry name" value="MFS_trans_sf"/>
</dbReference>
<comment type="subcellular location">
    <subcellularLocation>
        <location evidence="1">Membrane</location>
        <topology evidence="1">Multi-pass membrane protein</topology>
    </subcellularLocation>
</comment>
<dbReference type="PANTHER" id="PTHR23501:SF102">
    <property type="entry name" value="DRUG TRANSPORTER, PUTATIVE (AFU_ORTHOLOGUE AFUA_3G08530)-RELATED"/>
    <property type="match status" value="1"/>
</dbReference>
<dbReference type="Pfam" id="PF07690">
    <property type="entry name" value="MFS_1"/>
    <property type="match status" value="1"/>
</dbReference>